<reference evidence="8" key="1">
    <citation type="submission" date="2016-10" db="EMBL/GenBank/DDBJ databases">
        <authorList>
            <person name="Varghese N."/>
            <person name="Submissions S."/>
        </authorList>
    </citation>
    <scope>NUCLEOTIDE SEQUENCE [LARGE SCALE GENOMIC DNA]</scope>
    <source>
        <strain evidence="8">DSM 28463</strain>
    </source>
</reference>
<keyword evidence="2" id="KW-0813">Transport</keyword>
<evidence type="ECO:0000256" key="4">
    <source>
        <dbReference type="ARBA" id="ARBA00022741"/>
    </source>
</evidence>
<evidence type="ECO:0000256" key="3">
    <source>
        <dbReference type="ARBA" id="ARBA00022458"/>
    </source>
</evidence>
<sequence>MTGQDVAGLEVSGLGFSYGARRALNDVSFAVTQGAFCALLGPNGAGKSTLFALMTRLFTTSEGQVTVMGHDMARAPRQALARIGVVFQQPTLDLDLSVRRNLRYFAALHGLAGREAEHRIDTALERMDMAERADEIARDLNGGHRRRTEIARALVHRPAVLLLDEPTVGLDAEARRAITAHVHGLCAEDGLTALWATHLTDEVWPDDRLVILHRGEVRADGIAREIIGDQSLTDRFLDLTGAST</sequence>
<evidence type="ECO:0000256" key="2">
    <source>
        <dbReference type="ARBA" id="ARBA00022448"/>
    </source>
</evidence>
<keyword evidence="8" id="KW-1185">Reference proteome</keyword>
<protein>
    <submittedName>
        <fullName evidence="7">ABC-2 type transport system ATP-binding protein</fullName>
    </submittedName>
</protein>
<dbReference type="OrthoDB" id="9778547at2"/>
<dbReference type="GO" id="GO:0005524">
    <property type="term" value="F:ATP binding"/>
    <property type="evidence" value="ECO:0007669"/>
    <property type="project" value="UniProtKB-KW"/>
</dbReference>
<dbReference type="PROSITE" id="PS50893">
    <property type="entry name" value="ABC_TRANSPORTER_2"/>
    <property type="match status" value="1"/>
</dbReference>
<keyword evidence="4" id="KW-0547">Nucleotide-binding</keyword>
<dbReference type="GO" id="GO:0016887">
    <property type="term" value="F:ATP hydrolysis activity"/>
    <property type="evidence" value="ECO:0007669"/>
    <property type="project" value="InterPro"/>
</dbReference>
<dbReference type="AlphaFoldDB" id="A0A1I5GAA6"/>
<dbReference type="InterPro" id="IPR003593">
    <property type="entry name" value="AAA+_ATPase"/>
</dbReference>
<gene>
    <name evidence="7" type="ORF">SAMN04487859_12722</name>
</gene>
<dbReference type="Gene3D" id="3.40.50.300">
    <property type="entry name" value="P-loop containing nucleotide triphosphate hydrolases"/>
    <property type="match status" value="1"/>
</dbReference>
<dbReference type="Proteomes" id="UP000198599">
    <property type="component" value="Unassembled WGS sequence"/>
</dbReference>
<dbReference type="InterPro" id="IPR003439">
    <property type="entry name" value="ABC_transporter-like_ATP-bd"/>
</dbReference>
<dbReference type="PANTHER" id="PTHR42711">
    <property type="entry name" value="ABC TRANSPORTER ATP-BINDING PROTEIN"/>
    <property type="match status" value="1"/>
</dbReference>
<keyword evidence="3" id="KW-0536">Nodulation</keyword>
<comment type="similarity">
    <text evidence="1">Belongs to the ABC transporter superfamily.</text>
</comment>
<organism evidence="7 8">
    <name type="scientific">Roseovarius lutimaris</name>
    <dbReference type="NCBI Taxonomy" id="1005928"/>
    <lineage>
        <taxon>Bacteria</taxon>
        <taxon>Pseudomonadati</taxon>
        <taxon>Pseudomonadota</taxon>
        <taxon>Alphaproteobacteria</taxon>
        <taxon>Rhodobacterales</taxon>
        <taxon>Roseobacteraceae</taxon>
        <taxon>Roseovarius</taxon>
    </lineage>
</organism>
<keyword evidence="5 7" id="KW-0067">ATP-binding</keyword>
<dbReference type="SUPFAM" id="SSF52540">
    <property type="entry name" value="P-loop containing nucleoside triphosphate hydrolases"/>
    <property type="match status" value="1"/>
</dbReference>
<accession>A0A1I5GAA6</accession>
<name>A0A1I5GAA6_9RHOB</name>
<feature type="domain" description="ABC transporter" evidence="6">
    <location>
        <begin position="9"/>
        <end position="239"/>
    </location>
</feature>
<dbReference type="InterPro" id="IPR027417">
    <property type="entry name" value="P-loop_NTPase"/>
</dbReference>
<dbReference type="SMART" id="SM00382">
    <property type="entry name" value="AAA"/>
    <property type="match status" value="1"/>
</dbReference>
<proteinExistence type="inferred from homology"/>
<dbReference type="InterPro" id="IPR050763">
    <property type="entry name" value="ABC_transporter_ATP-binding"/>
</dbReference>
<dbReference type="PANTHER" id="PTHR42711:SF5">
    <property type="entry name" value="ABC TRANSPORTER ATP-BINDING PROTEIN NATA"/>
    <property type="match status" value="1"/>
</dbReference>
<dbReference type="InterPro" id="IPR022467">
    <property type="entry name" value="ABC_transprt_ATP-bd_su_PQQ"/>
</dbReference>
<evidence type="ECO:0000313" key="8">
    <source>
        <dbReference type="Proteomes" id="UP000198599"/>
    </source>
</evidence>
<evidence type="ECO:0000313" key="7">
    <source>
        <dbReference type="EMBL" id="SFO32940.1"/>
    </source>
</evidence>
<dbReference type="Pfam" id="PF00005">
    <property type="entry name" value="ABC_tran"/>
    <property type="match status" value="1"/>
</dbReference>
<dbReference type="NCBIfam" id="TIGR03864">
    <property type="entry name" value="PQQ_ABC_ATP"/>
    <property type="match status" value="1"/>
</dbReference>
<dbReference type="RefSeq" id="WP_092841971.1">
    <property type="nucleotide sequence ID" value="NZ_FOVP01000027.1"/>
</dbReference>
<dbReference type="STRING" id="1005928.SAMN04487859_12722"/>
<evidence type="ECO:0000256" key="5">
    <source>
        <dbReference type="ARBA" id="ARBA00022840"/>
    </source>
</evidence>
<dbReference type="EMBL" id="FOVP01000027">
    <property type="protein sequence ID" value="SFO32940.1"/>
    <property type="molecule type" value="Genomic_DNA"/>
</dbReference>
<evidence type="ECO:0000259" key="6">
    <source>
        <dbReference type="PROSITE" id="PS50893"/>
    </source>
</evidence>
<evidence type="ECO:0000256" key="1">
    <source>
        <dbReference type="ARBA" id="ARBA00005417"/>
    </source>
</evidence>